<dbReference type="WBParaSite" id="ALUE_0002016401-mRNA-1">
    <property type="protein sequence ID" value="ALUE_0002016401-mRNA-1"/>
    <property type="gene ID" value="ALUE_0002016401"/>
</dbReference>
<feature type="transmembrane region" description="Helical" evidence="1">
    <location>
        <begin position="12"/>
        <end position="31"/>
    </location>
</feature>
<sequence length="274" mass="30993">MDAVKNNYQKVVAIVIFSATIAGLIVYRYYFSRQVDDEKQCEKRVEHSEQRLAIESDLRSSRESDTKIQSTLEGATSTLRSEIRSADRKSTQSVKKLQIAIEDQKSTDEIDVEFSPAKSPASSVDFQSSDDGTKILKAKSSEAHRKGKSTVSSAASPPFKEESLANVYYCNCDQILDSSSIMDGELNEKIRVKLIPTQIMPIHFDRFSPVNLTEYEGTGDMSENSIIGPNYPKNHRLIVPFLPSLHMLAYASKHIDLLNQLIENYPYYERNYDD</sequence>
<organism evidence="2 3">
    <name type="scientific">Ascaris lumbricoides</name>
    <name type="common">Giant roundworm</name>
    <dbReference type="NCBI Taxonomy" id="6252"/>
    <lineage>
        <taxon>Eukaryota</taxon>
        <taxon>Metazoa</taxon>
        <taxon>Ecdysozoa</taxon>
        <taxon>Nematoda</taxon>
        <taxon>Chromadorea</taxon>
        <taxon>Rhabditida</taxon>
        <taxon>Spirurina</taxon>
        <taxon>Ascaridomorpha</taxon>
        <taxon>Ascaridoidea</taxon>
        <taxon>Ascarididae</taxon>
        <taxon>Ascaris</taxon>
    </lineage>
</organism>
<evidence type="ECO:0000313" key="2">
    <source>
        <dbReference type="Proteomes" id="UP000036681"/>
    </source>
</evidence>
<accession>A0A0M3IN36</accession>
<dbReference type="Proteomes" id="UP000036681">
    <property type="component" value="Unplaced"/>
</dbReference>
<keyword evidence="1" id="KW-1133">Transmembrane helix</keyword>
<keyword evidence="2" id="KW-1185">Reference proteome</keyword>
<evidence type="ECO:0000256" key="1">
    <source>
        <dbReference type="SAM" id="Phobius"/>
    </source>
</evidence>
<keyword evidence="1" id="KW-0812">Transmembrane</keyword>
<keyword evidence="1" id="KW-0472">Membrane</keyword>
<name>A0A0M3IN36_ASCLU</name>
<reference evidence="3" key="1">
    <citation type="submission" date="2017-02" db="UniProtKB">
        <authorList>
            <consortium name="WormBaseParasite"/>
        </authorList>
    </citation>
    <scope>IDENTIFICATION</scope>
</reference>
<protein>
    <submittedName>
        <fullName evidence="3">Exostosin domain-containing protein</fullName>
    </submittedName>
</protein>
<dbReference type="AlphaFoldDB" id="A0A0M3IN36"/>
<proteinExistence type="predicted"/>
<evidence type="ECO:0000313" key="3">
    <source>
        <dbReference type="WBParaSite" id="ALUE_0002016401-mRNA-1"/>
    </source>
</evidence>